<evidence type="ECO:0000313" key="7">
    <source>
        <dbReference type="Proteomes" id="UP001162800"/>
    </source>
</evidence>
<comment type="subcellular location">
    <subcellularLocation>
        <location evidence="1">Secreted</location>
    </subcellularLocation>
</comment>
<dbReference type="SMART" id="SM00912">
    <property type="entry name" value="Haemagg_act"/>
    <property type="match status" value="1"/>
</dbReference>
<evidence type="ECO:0000256" key="2">
    <source>
        <dbReference type="ARBA" id="ARBA00022525"/>
    </source>
</evidence>
<sequence>MNPHYRPLSNHSARFHAPAPAATRGPGKGHPGKNPAVLTSVAPLVGAQLAVRTAAQVLPTGGQVVSGQASVGQSGAQMTVDQASQVAILHWQDFAIGSGAKVQFNQPDASAVTLIRIVGGNASEISGQLSANGQVWLVNPNGVVFGKDSQVNMGGLAASTLDITSIDFDAGKPVFTRSAARGGITNGGNITVADGGTLALLAVTVKNDGILSAQSGNVVLAGGNEVTLQAGVDGRLQVAVDPATVHTLIENRQLIKADGGQVVMTSSTADTLSASVVSNTGTVQARTLAVKEGRILLLGDMRHGEVVHSGLIDASAPDGSNGGFVETRAARVTLQAGRKVTTCAASGHAGTWLIKPGDYTIAPVGGDISGAQLSGDLDEGNVTIAMVSQGIAGGKGDIHFNDDVTWTANTLTLNAGRNIKVNGVMTAEGTAGLEMNYGGYSEANATAAAGSGVRMARINDKFTGRVDFRDVQDQSIPENQRLKINGDSYTILTALGSQDSTTGLDLQGIQGNLSGKYALGADIDASPTRKWSKEAGFAPIGDRNQAFGGIFDGLGHRIAGLTVKRPAQNHAGLFGNAVNATLRNVGLHRGSVEGASYVGGLVGDNRACGAMALVDNVYACARVAGQGKVGAIAGRNRAEKGGEIQLCNAHAIAQVSSNANVVGGLVGQHTATEGGTANMSRSYAEGAVSGADAVGGLVGLISSADGGTARISSSHAMATVDGKELVGGLVGGSISTGGKIEISVAYATGSVSGTNSVGGLMGATFAAPDSTVGISRSCATGSVSGAPSHWFYFLPRNYIGRLMGLKLALYGKVEISDSNATGRVSGASSTGERIGAEFAFGEQRIGRWFSLLVAAYYGKRMIPTLNVRD</sequence>
<feature type="region of interest" description="Disordered" evidence="4">
    <location>
        <begin position="1"/>
        <end position="36"/>
    </location>
</feature>
<dbReference type="InterPro" id="IPR011050">
    <property type="entry name" value="Pectin_lyase_fold/virulence"/>
</dbReference>
<dbReference type="InterPro" id="IPR012334">
    <property type="entry name" value="Pectin_lyas_fold"/>
</dbReference>
<evidence type="ECO:0000256" key="1">
    <source>
        <dbReference type="ARBA" id="ARBA00004613"/>
    </source>
</evidence>
<reference evidence="6" key="1">
    <citation type="submission" date="2022-09" db="EMBL/GenBank/DDBJ databases">
        <title>The complete genome of Acidovorax sp. 5MLIR.</title>
        <authorList>
            <person name="Liu L."/>
            <person name="Yue J."/>
            <person name="Yang F."/>
            <person name="Yuan J."/>
            <person name="Li L."/>
        </authorList>
    </citation>
    <scope>NUCLEOTIDE SEQUENCE</scope>
    <source>
        <strain evidence="6">5MLIR</strain>
    </source>
</reference>
<evidence type="ECO:0000259" key="5">
    <source>
        <dbReference type="SMART" id="SM00912"/>
    </source>
</evidence>
<dbReference type="EMBL" id="CP106881">
    <property type="protein sequence ID" value="UYG53127.1"/>
    <property type="molecule type" value="Genomic_DNA"/>
</dbReference>
<name>A0ABY6GDF5_9BURK</name>
<protein>
    <submittedName>
        <fullName evidence="6">Filamentous hemagglutinin N-terminal domain-containing protein</fullName>
    </submittedName>
</protein>
<feature type="domain" description="Filamentous haemagglutinin FhaB/tRNA nuclease CdiA-like TPS" evidence="5">
    <location>
        <begin position="55"/>
        <end position="167"/>
    </location>
</feature>
<dbReference type="InterPro" id="IPR050909">
    <property type="entry name" value="Bact_Autotransporter_VF"/>
</dbReference>
<evidence type="ECO:0000313" key="6">
    <source>
        <dbReference type="EMBL" id="UYG53127.1"/>
    </source>
</evidence>
<dbReference type="Pfam" id="PF05860">
    <property type="entry name" value="TPS"/>
    <property type="match status" value="1"/>
</dbReference>
<dbReference type="PANTHER" id="PTHR12338">
    <property type="entry name" value="AUTOTRANSPORTER"/>
    <property type="match status" value="1"/>
</dbReference>
<keyword evidence="3" id="KW-0732">Signal</keyword>
<dbReference type="PANTHER" id="PTHR12338:SF8">
    <property type="entry name" value="HEME_HEMOPEXIN-BINDING PROTEIN"/>
    <property type="match status" value="1"/>
</dbReference>
<dbReference type="RefSeq" id="WP_231042981.1">
    <property type="nucleotide sequence ID" value="NZ_CP106881.1"/>
</dbReference>
<dbReference type="Proteomes" id="UP001162800">
    <property type="component" value="Chromosome"/>
</dbReference>
<dbReference type="InterPro" id="IPR008638">
    <property type="entry name" value="FhaB/CdiA-like_TPS"/>
</dbReference>
<evidence type="ECO:0000256" key="4">
    <source>
        <dbReference type="SAM" id="MobiDB-lite"/>
    </source>
</evidence>
<keyword evidence="7" id="KW-1185">Reference proteome</keyword>
<dbReference type="Gene3D" id="2.160.20.10">
    <property type="entry name" value="Single-stranded right-handed beta-helix, Pectin lyase-like"/>
    <property type="match status" value="1"/>
</dbReference>
<dbReference type="SUPFAM" id="SSF51126">
    <property type="entry name" value="Pectin lyase-like"/>
    <property type="match status" value="1"/>
</dbReference>
<dbReference type="Gene3D" id="2.160.20.110">
    <property type="match status" value="2"/>
</dbReference>
<keyword evidence="2" id="KW-0964">Secreted</keyword>
<accession>A0ABY6GDF5</accession>
<gene>
    <name evidence="6" type="ORF">M9799_07905</name>
</gene>
<proteinExistence type="predicted"/>
<organism evidence="6 7">
    <name type="scientific">Comamonas endophytica</name>
    <dbReference type="NCBI Taxonomy" id="2949090"/>
    <lineage>
        <taxon>Bacteria</taxon>
        <taxon>Pseudomonadati</taxon>
        <taxon>Pseudomonadota</taxon>
        <taxon>Betaproteobacteria</taxon>
        <taxon>Burkholderiales</taxon>
        <taxon>Comamonadaceae</taxon>
        <taxon>Comamonas</taxon>
    </lineage>
</organism>
<dbReference type="NCBIfam" id="TIGR01901">
    <property type="entry name" value="adhes_NPXG"/>
    <property type="match status" value="1"/>
</dbReference>
<evidence type="ECO:0000256" key="3">
    <source>
        <dbReference type="ARBA" id="ARBA00022729"/>
    </source>
</evidence>